<dbReference type="InterPro" id="IPR039770">
    <property type="entry name" value="Rpf2"/>
</dbReference>
<feature type="region of interest" description="Disordered" evidence="5">
    <location>
        <begin position="319"/>
        <end position="363"/>
    </location>
</feature>
<keyword evidence="3 4" id="KW-0539">Nucleus</keyword>
<gene>
    <name evidence="7" type="ORF">BLNAU_6945</name>
</gene>
<dbReference type="EMBL" id="JARBJD010000041">
    <property type="protein sequence ID" value="KAK2958019.1"/>
    <property type="molecule type" value="Genomic_DNA"/>
</dbReference>
<feature type="domain" description="Brix" evidence="6">
    <location>
        <begin position="36"/>
        <end position="256"/>
    </location>
</feature>
<evidence type="ECO:0000313" key="8">
    <source>
        <dbReference type="Proteomes" id="UP001281761"/>
    </source>
</evidence>
<evidence type="ECO:0000256" key="1">
    <source>
        <dbReference type="ARBA" id="ARBA00004604"/>
    </source>
</evidence>
<sequence length="363" mass="40251">MDPAFAEIYAKSKRAKSRRARKALQARLPQAEEGRKPSMIIYGHSPSLAVKEFLKDLTRLTSPHCKLFKKKNQISPFEQTGIQSFEFLSEKNDCPLFVFGDSLKKRPDTLTFGRLFSFQLTDMVELTIKSYSPIFEFAEKSNTFVSPGSKPYLQFNGDAFDGDVGFRMLKSLMLDFFGPSSSETMCLTTSNYVLSFFAIPATSKLPAMLAIRTYGVEQTPGMVDTMQAGQVPPLHLVEIGPSALLSINRTFTGDPDVVKKSYKLPPTHKTKRKNISHSFIPGQIEGRVHVQTQDIDALERKTRKGKALKGAEEILNRRAKEAKSLMKEGDSEGEDMDGGAYESDSGSFEGYNGSDGSGSDSDE</sequence>
<protein>
    <recommendedName>
        <fullName evidence="4">Ribosome production factor 2 homolog</fullName>
    </recommendedName>
    <alternativeName>
        <fullName evidence="4">Ribosome biogenesis protein RPF2 homolog</fullName>
    </alternativeName>
</protein>
<comment type="caution">
    <text evidence="7">The sequence shown here is derived from an EMBL/GenBank/DDBJ whole genome shotgun (WGS) entry which is preliminary data.</text>
</comment>
<dbReference type="SMART" id="SM00879">
    <property type="entry name" value="Brix"/>
    <property type="match status" value="1"/>
</dbReference>
<evidence type="ECO:0000256" key="4">
    <source>
        <dbReference type="RuleBase" id="RU367086"/>
    </source>
</evidence>
<evidence type="ECO:0000313" key="7">
    <source>
        <dbReference type="EMBL" id="KAK2958019.1"/>
    </source>
</evidence>
<evidence type="ECO:0000256" key="3">
    <source>
        <dbReference type="ARBA" id="ARBA00023242"/>
    </source>
</evidence>
<dbReference type="Pfam" id="PF04427">
    <property type="entry name" value="Brix"/>
    <property type="match status" value="1"/>
</dbReference>
<evidence type="ECO:0000256" key="5">
    <source>
        <dbReference type="SAM" id="MobiDB-lite"/>
    </source>
</evidence>
<evidence type="ECO:0000256" key="2">
    <source>
        <dbReference type="ARBA" id="ARBA00010782"/>
    </source>
</evidence>
<comment type="similarity">
    <text evidence="2 4">Belongs to the RPF2 family.</text>
</comment>
<accession>A0ABQ9Y2Q6</accession>
<dbReference type="PROSITE" id="PS50833">
    <property type="entry name" value="BRIX"/>
    <property type="match status" value="1"/>
</dbReference>
<comment type="subcellular location">
    <subcellularLocation>
        <location evidence="1 4">Nucleus</location>
        <location evidence="1 4">Nucleolus</location>
    </subcellularLocation>
</comment>
<dbReference type="InterPro" id="IPR007109">
    <property type="entry name" value="Brix"/>
</dbReference>
<reference evidence="7 8" key="1">
    <citation type="journal article" date="2022" name="bioRxiv">
        <title>Genomics of Preaxostyla Flagellates Illuminates Evolutionary Transitions and the Path Towards Mitochondrial Loss.</title>
        <authorList>
            <person name="Novak L.V.F."/>
            <person name="Treitli S.C."/>
            <person name="Pyrih J."/>
            <person name="Halakuc P."/>
            <person name="Pipaliya S.V."/>
            <person name="Vacek V."/>
            <person name="Brzon O."/>
            <person name="Soukal P."/>
            <person name="Eme L."/>
            <person name="Dacks J.B."/>
            <person name="Karnkowska A."/>
            <person name="Elias M."/>
            <person name="Hampl V."/>
        </authorList>
    </citation>
    <scope>NUCLEOTIDE SEQUENCE [LARGE SCALE GENOMIC DNA]</scope>
    <source>
        <strain evidence="7">NAU3</strain>
        <tissue evidence="7">Gut</tissue>
    </source>
</reference>
<dbReference type="PANTHER" id="PTHR12728:SF0">
    <property type="entry name" value="RIBOSOME PRODUCTION FACTOR 2 HOMOLOG"/>
    <property type="match status" value="1"/>
</dbReference>
<dbReference type="PANTHER" id="PTHR12728">
    <property type="entry name" value="BRIX DOMAIN CONTAINING PROTEIN"/>
    <property type="match status" value="1"/>
</dbReference>
<organism evidence="7 8">
    <name type="scientific">Blattamonas nauphoetae</name>
    <dbReference type="NCBI Taxonomy" id="2049346"/>
    <lineage>
        <taxon>Eukaryota</taxon>
        <taxon>Metamonada</taxon>
        <taxon>Preaxostyla</taxon>
        <taxon>Oxymonadida</taxon>
        <taxon>Blattamonas</taxon>
    </lineage>
</organism>
<dbReference type="Proteomes" id="UP001281761">
    <property type="component" value="Unassembled WGS sequence"/>
</dbReference>
<evidence type="ECO:0000259" key="6">
    <source>
        <dbReference type="PROSITE" id="PS50833"/>
    </source>
</evidence>
<name>A0ABQ9Y2Q6_9EUKA</name>
<feature type="compositionally biased region" description="Basic and acidic residues" evidence="5">
    <location>
        <begin position="319"/>
        <end position="330"/>
    </location>
</feature>
<proteinExistence type="inferred from homology"/>
<keyword evidence="8" id="KW-1185">Reference proteome</keyword>